<feature type="domain" description="Response regulatory" evidence="2">
    <location>
        <begin position="7"/>
        <end position="120"/>
    </location>
</feature>
<dbReference type="Gene3D" id="3.40.50.2300">
    <property type="match status" value="1"/>
</dbReference>
<dbReference type="SUPFAM" id="SSF52172">
    <property type="entry name" value="CheY-like"/>
    <property type="match status" value="1"/>
</dbReference>
<dbReference type="Pfam" id="PF14332">
    <property type="entry name" value="DUF4388"/>
    <property type="match status" value="1"/>
</dbReference>
<dbReference type="EMBL" id="JACRDE010000154">
    <property type="protein sequence ID" value="MBI5248894.1"/>
    <property type="molecule type" value="Genomic_DNA"/>
</dbReference>
<reference evidence="3" key="1">
    <citation type="submission" date="2020-07" db="EMBL/GenBank/DDBJ databases">
        <title>Huge and variable diversity of episymbiotic CPR bacteria and DPANN archaea in groundwater ecosystems.</title>
        <authorList>
            <person name="He C.Y."/>
            <person name="Keren R."/>
            <person name="Whittaker M."/>
            <person name="Farag I.F."/>
            <person name="Doudna J."/>
            <person name="Cate J.H.D."/>
            <person name="Banfield J.F."/>
        </authorList>
    </citation>
    <scope>NUCLEOTIDE SEQUENCE</scope>
    <source>
        <strain evidence="3">NC_groundwater_1664_Pr3_B-0.1um_52_9</strain>
    </source>
</reference>
<proteinExistence type="predicted"/>
<feature type="modified residue" description="4-aspartylphosphate" evidence="1">
    <location>
        <position position="56"/>
    </location>
</feature>
<organism evidence="3 4">
    <name type="scientific">Desulfomonile tiedjei</name>
    <dbReference type="NCBI Taxonomy" id="2358"/>
    <lineage>
        <taxon>Bacteria</taxon>
        <taxon>Pseudomonadati</taxon>
        <taxon>Thermodesulfobacteriota</taxon>
        <taxon>Desulfomonilia</taxon>
        <taxon>Desulfomonilales</taxon>
        <taxon>Desulfomonilaceae</taxon>
        <taxon>Desulfomonile</taxon>
    </lineage>
</organism>
<comment type="caution">
    <text evidence="3">The sequence shown here is derived from an EMBL/GenBank/DDBJ whole genome shotgun (WGS) entry which is preliminary data.</text>
</comment>
<dbReference type="AlphaFoldDB" id="A0A9D6Z2K6"/>
<dbReference type="SMART" id="SM00448">
    <property type="entry name" value="REC"/>
    <property type="match status" value="1"/>
</dbReference>
<evidence type="ECO:0000313" key="3">
    <source>
        <dbReference type="EMBL" id="MBI5248894.1"/>
    </source>
</evidence>
<dbReference type="PANTHER" id="PTHR36304">
    <property type="entry name" value="DOMAIN GTPASE-ACTIVATING PROTEIN, PUTATIVE-RELATED-RELATED"/>
    <property type="match status" value="1"/>
</dbReference>
<evidence type="ECO:0000313" key="4">
    <source>
        <dbReference type="Proteomes" id="UP000807825"/>
    </source>
</evidence>
<dbReference type="Proteomes" id="UP000807825">
    <property type="component" value="Unassembled WGS sequence"/>
</dbReference>
<dbReference type="PROSITE" id="PS50110">
    <property type="entry name" value="RESPONSE_REGULATORY"/>
    <property type="match status" value="1"/>
</dbReference>
<dbReference type="PANTHER" id="PTHR36304:SF4">
    <property type="entry name" value="DUF4388 DOMAIN-CONTAINING PROTEIN"/>
    <property type="match status" value="1"/>
</dbReference>
<evidence type="ECO:0000256" key="1">
    <source>
        <dbReference type="PROSITE-ProRule" id="PRU00169"/>
    </source>
</evidence>
<dbReference type="InterPro" id="IPR025497">
    <property type="entry name" value="PatA-like_N"/>
</dbReference>
<dbReference type="InterPro" id="IPR011006">
    <property type="entry name" value="CheY-like_superfamily"/>
</dbReference>
<evidence type="ECO:0000259" key="2">
    <source>
        <dbReference type="PROSITE" id="PS50110"/>
    </source>
</evidence>
<dbReference type="Pfam" id="PF00072">
    <property type="entry name" value="Response_reg"/>
    <property type="match status" value="1"/>
</dbReference>
<name>A0A9D6Z2K6_9BACT</name>
<sequence length="236" mass="26031">MARSHCSILLIDLNQDDAKFLARVLKQSGHSVLVARDAGHAKSILEYRGFDALIVDLAVPQADELDLISWASCICPKPRIVATGTNMVNIEQSIIDRGANLFLHKPVDTDKLLIFLAQSRSRSSFTGRVEAVDIIEYVQFVLLGGAKTILEITSSVGTQGRLFVSDGRVVHAECGILQGEPALYRCLGFREGTFSHLPWSEPEQPTIRKPGEFILMEAVRKRDDAWGDSSPDDDIL</sequence>
<gene>
    <name evidence="3" type="ORF">HY912_05315</name>
</gene>
<keyword evidence="1" id="KW-0597">Phosphoprotein</keyword>
<dbReference type="InterPro" id="IPR001789">
    <property type="entry name" value="Sig_transdc_resp-reg_receiver"/>
</dbReference>
<protein>
    <submittedName>
        <fullName evidence="3">DUF4388 domain-containing protein</fullName>
    </submittedName>
</protein>
<dbReference type="GO" id="GO:0000160">
    <property type="term" value="P:phosphorelay signal transduction system"/>
    <property type="evidence" value="ECO:0007669"/>
    <property type="project" value="InterPro"/>
</dbReference>
<accession>A0A9D6Z2K6</accession>